<dbReference type="FunFam" id="2.40.30.70:FF:000001">
    <property type="entry name" value="tRNA (N6-threonylcarbamoyladenosine(37)-N6)-methyltransferase TrmO"/>
    <property type="match status" value="1"/>
</dbReference>
<dbReference type="Pfam" id="PF01980">
    <property type="entry name" value="TrmO_N"/>
    <property type="match status" value="1"/>
</dbReference>
<dbReference type="Gene3D" id="2.40.30.70">
    <property type="entry name" value="YaeB-like"/>
    <property type="match status" value="1"/>
</dbReference>
<dbReference type="EMBL" id="UOFV01000464">
    <property type="protein sequence ID" value="VAX04321.1"/>
    <property type="molecule type" value="Genomic_DNA"/>
</dbReference>
<dbReference type="Pfam" id="PF18389">
    <property type="entry name" value="TrmO_C"/>
    <property type="match status" value="1"/>
</dbReference>
<accession>A0A3B1ARF1</accession>
<dbReference type="InterPro" id="IPR040372">
    <property type="entry name" value="YaeB-like"/>
</dbReference>
<evidence type="ECO:0000256" key="2">
    <source>
        <dbReference type="ARBA" id="ARBA00033753"/>
    </source>
</evidence>
<dbReference type="InterPro" id="IPR041369">
    <property type="entry name" value="TrmO_C"/>
</dbReference>
<dbReference type="SUPFAM" id="SSF118196">
    <property type="entry name" value="YaeB-like"/>
    <property type="match status" value="1"/>
</dbReference>
<evidence type="ECO:0000313" key="4">
    <source>
        <dbReference type="EMBL" id="VAX04321.1"/>
    </source>
</evidence>
<feature type="domain" description="TsaA-like" evidence="3">
    <location>
        <begin position="6"/>
        <end position="147"/>
    </location>
</feature>
<protein>
    <submittedName>
        <fullName evidence="4">tRNA (Adenine(37)-N6)-methyltransferase</fullName>
    </submittedName>
</protein>
<dbReference type="AlphaFoldDB" id="A0A3B1ARF1"/>
<dbReference type="PROSITE" id="PS51668">
    <property type="entry name" value="TSAA_2"/>
    <property type="match status" value="1"/>
</dbReference>
<gene>
    <name evidence="4" type="ORF">MNBD_GAMMA19-1538</name>
</gene>
<evidence type="ECO:0000259" key="3">
    <source>
        <dbReference type="PROSITE" id="PS51668"/>
    </source>
</evidence>
<organism evidence="4">
    <name type="scientific">hydrothermal vent metagenome</name>
    <dbReference type="NCBI Taxonomy" id="652676"/>
    <lineage>
        <taxon>unclassified sequences</taxon>
        <taxon>metagenomes</taxon>
        <taxon>ecological metagenomes</taxon>
    </lineage>
</organism>
<dbReference type="CDD" id="cd09281">
    <property type="entry name" value="UPF0066"/>
    <property type="match status" value="1"/>
</dbReference>
<dbReference type="InterPro" id="IPR036413">
    <property type="entry name" value="YaeB-like_sf"/>
</dbReference>
<dbReference type="InterPro" id="IPR036414">
    <property type="entry name" value="YaeB_N_sf"/>
</dbReference>
<name>A0A3B1ARF1_9ZZZZ</name>
<keyword evidence="1" id="KW-0949">S-adenosyl-L-methionine</keyword>
<reference evidence="4" key="1">
    <citation type="submission" date="2018-06" db="EMBL/GenBank/DDBJ databases">
        <authorList>
            <person name="Zhirakovskaya E."/>
        </authorList>
    </citation>
    <scope>NUCLEOTIDE SEQUENCE</scope>
</reference>
<keyword evidence="4" id="KW-0489">Methyltransferase</keyword>
<dbReference type="GO" id="GO:0032259">
    <property type="term" value="P:methylation"/>
    <property type="evidence" value="ECO:0007669"/>
    <property type="project" value="UniProtKB-KW"/>
</dbReference>
<dbReference type="PANTHER" id="PTHR12818:SF0">
    <property type="entry name" value="TRNA (ADENINE(37)-N6)-METHYLTRANSFERASE"/>
    <property type="match status" value="1"/>
</dbReference>
<sequence length="242" mass="27020">MCSYDFQPIGIIHSCYREKFGIPRQPGLVTAASATLELYAPYDCPEALAELQGFSHVWVIFVFHQALRDGWKPTVRPPRLGGNQRVGVFASRSPFRPNPIGLSAVMLEDIQCRSGHCQLKLRGGDFLDGTPVLDIKPYLPYADALSDAQGGFAAESPENGMTVVFSELAAAQCAMWERAQYPNLRQLIEQVLQADPRPAYRIGREDKQLFGMCLYDIDVKWTVRGNQIEVTALLPKQMEDKA</sequence>
<dbReference type="GO" id="GO:0089715">
    <property type="term" value="F:tRNA (L-threonylcarbamoyladenosine(37)-C2) methyltransferase activity"/>
    <property type="evidence" value="ECO:0007669"/>
    <property type="project" value="TreeGrafter"/>
</dbReference>
<evidence type="ECO:0000256" key="1">
    <source>
        <dbReference type="ARBA" id="ARBA00022691"/>
    </source>
</evidence>
<dbReference type="NCBIfam" id="TIGR00104">
    <property type="entry name" value="tRNA_TsaA"/>
    <property type="match status" value="1"/>
</dbReference>
<dbReference type="InterPro" id="IPR023368">
    <property type="entry name" value="UPF0066_cons_site"/>
</dbReference>
<dbReference type="Gene3D" id="3.30.2310.10">
    <property type="entry name" value="YaeB-like"/>
    <property type="match status" value="1"/>
</dbReference>
<keyword evidence="4" id="KW-0808">Transferase</keyword>
<dbReference type="InterPro" id="IPR023370">
    <property type="entry name" value="TrmO-like_N"/>
</dbReference>
<proteinExistence type="inferred from homology"/>
<dbReference type="PROSITE" id="PS01318">
    <property type="entry name" value="TSAA_1"/>
    <property type="match status" value="1"/>
</dbReference>
<comment type="similarity">
    <text evidence="2">Belongs to the tRNA methyltransferase O family.</text>
</comment>
<dbReference type="PANTHER" id="PTHR12818">
    <property type="entry name" value="TRNA (ADENINE(37)-N6)-METHYLTRANSFERASE"/>
    <property type="match status" value="1"/>
</dbReference>